<reference evidence="1" key="2">
    <citation type="submission" date="2020-03" db="EMBL/GenBank/DDBJ databases">
        <title>The second near-complete assembly of the hexaploid bread wheat (Triticum aestivum) genome.</title>
        <authorList>
            <person name="Zimin A.V."/>
            <person name="Puiu D."/>
            <person name="Shumante A."/>
            <person name="Alonge M."/>
            <person name="Salzberg S.L."/>
        </authorList>
    </citation>
    <scope>NUCLEOTIDE SEQUENCE</scope>
    <source>
        <tissue evidence="1">Leaf</tissue>
    </source>
</reference>
<dbReference type="OrthoDB" id="423313at2759"/>
<accession>A0A9R1F2D8</accession>
<sequence length="53" mass="5973">MPLLPRLFVDGRYVGIAEEVVVLHKKSRFWPMLHNAREAACVVCGSAWFIVCG</sequence>
<dbReference type="EMBL" id="CM022217">
    <property type="protein sequence ID" value="KAF7021147.1"/>
    <property type="molecule type" value="Genomic_DNA"/>
</dbReference>
<comment type="caution">
    <text evidence="1">The sequence shown here is derived from an EMBL/GenBank/DDBJ whole genome shotgun (WGS) entry which is preliminary data.</text>
</comment>
<feature type="non-terminal residue" evidence="1">
    <location>
        <position position="53"/>
    </location>
</feature>
<reference evidence="1" key="1">
    <citation type="journal article" date="2017" name="Gigascience">
        <title>The first near-complete assembly of the hexaploid bread wheat genome, Triticum aestivum.</title>
        <authorList>
            <person name="Zimin A.V."/>
            <person name="Puiu D."/>
            <person name="Hall R."/>
            <person name="Kingan S."/>
            <person name="Clavijo B.J."/>
            <person name="Salzberg S.L."/>
        </authorList>
    </citation>
    <scope>NUCLEOTIDE SEQUENCE</scope>
    <source>
        <tissue evidence="1">Leaf</tissue>
    </source>
</reference>
<proteinExistence type="predicted"/>
<evidence type="ECO:0000313" key="1">
    <source>
        <dbReference type="EMBL" id="KAF7021147.1"/>
    </source>
</evidence>
<dbReference type="AlphaFoldDB" id="A0A9R1F2D8"/>
<organism evidence="1">
    <name type="scientific">Triticum aestivum</name>
    <name type="common">Wheat</name>
    <dbReference type="NCBI Taxonomy" id="4565"/>
    <lineage>
        <taxon>Eukaryota</taxon>
        <taxon>Viridiplantae</taxon>
        <taxon>Streptophyta</taxon>
        <taxon>Embryophyta</taxon>
        <taxon>Tracheophyta</taxon>
        <taxon>Spermatophyta</taxon>
        <taxon>Magnoliopsida</taxon>
        <taxon>Liliopsida</taxon>
        <taxon>Poales</taxon>
        <taxon>Poaceae</taxon>
        <taxon>BOP clade</taxon>
        <taxon>Pooideae</taxon>
        <taxon>Triticodae</taxon>
        <taxon>Triticeae</taxon>
        <taxon>Triticinae</taxon>
        <taxon>Triticum</taxon>
    </lineage>
</organism>
<gene>
    <name evidence="1" type="ORF">CFC21_034140</name>
</gene>
<protein>
    <submittedName>
        <fullName evidence="1">Uncharacterized protein</fullName>
    </submittedName>
</protein>
<name>A0A9R1F2D8_WHEAT</name>
<dbReference type="Proteomes" id="UP000815260">
    <property type="component" value="Chromosome 3A"/>
</dbReference>